<evidence type="ECO:0000256" key="3">
    <source>
        <dbReference type="PROSITE-ProRule" id="PRU00464"/>
    </source>
</evidence>
<evidence type="ECO:0000259" key="4">
    <source>
        <dbReference type="PROSITE" id="PS51084"/>
    </source>
</evidence>
<dbReference type="Pfam" id="PF01230">
    <property type="entry name" value="HIT"/>
    <property type="match status" value="1"/>
</dbReference>
<sequence>MTIFSKIIAREIPADIVYEDDHVLAFRDINPQAPLHLLIIPKQEIPTINDIEEQHEVLIGKLFTAAARIAKAEGIAEDGYRVVMNCNQHGGQTVYHVHLHMLGGKPMGWPPYTEHMKQG</sequence>
<comment type="caution">
    <text evidence="5">The sequence shown here is derived from an EMBL/GenBank/DDBJ whole genome shotgun (WGS) entry which is preliminary data.</text>
</comment>
<feature type="active site" description="Tele-AMP-histidine intermediate" evidence="1">
    <location>
        <position position="98"/>
    </location>
</feature>
<dbReference type="InterPro" id="IPR001310">
    <property type="entry name" value="Histidine_triad_HIT"/>
</dbReference>
<dbReference type="PRINTS" id="PR00332">
    <property type="entry name" value="HISTRIAD"/>
</dbReference>
<dbReference type="PANTHER" id="PTHR23089">
    <property type="entry name" value="HISTIDINE TRIAD HIT PROTEIN"/>
    <property type="match status" value="1"/>
</dbReference>
<dbReference type="Proteomes" id="UP000238196">
    <property type="component" value="Unassembled WGS sequence"/>
</dbReference>
<dbReference type="PROSITE" id="PS00892">
    <property type="entry name" value="HIT_1"/>
    <property type="match status" value="1"/>
</dbReference>
<name>A0A2S5KVZ9_9PROT</name>
<protein>
    <submittedName>
        <fullName evidence="5">Histidine triad nucleotide-binding protein</fullName>
    </submittedName>
</protein>
<organism evidence="5 6">
    <name type="scientific">Proteobacteria bacterium 228</name>
    <dbReference type="NCBI Taxonomy" id="2083153"/>
    <lineage>
        <taxon>Bacteria</taxon>
        <taxon>Pseudomonadati</taxon>
        <taxon>Pseudomonadota</taxon>
    </lineage>
</organism>
<dbReference type="GO" id="GO:0003824">
    <property type="term" value="F:catalytic activity"/>
    <property type="evidence" value="ECO:0007669"/>
    <property type="project" value="InterPro"/>
</dbReference>
<dbReference type="PROSITE" id="PS51084">
    <property type="entry name" value="HIT_2"/>
    <property type="match status" value="1"/>
</dbReference>
<dbReference type="SUPFAM" id="SSF54197">
    <property type="entry name" value="HIT-like"/>
    <property type="match status" value="1"/>
</dbReference>
<dbReference type="InterPro" id="IPR036265">
    <property type="entry name" value="HIT-like_sf"/>
</dbReference>
<dbReference type="InterPro" id="IPR011146">
    <property type="entry name" value="HIT-like"/>
</dbReference>
<proteinExistence type="predicted"/>
<evidence type="ECO:0000313" key="6">
    <source>
        <dbReference type="Proteomes" id="UP000238196"/>
    </source>
</evidence>
<dbReference type="AlphaFoldDB" id="A0A2S5KVZ9"/>
<dbReference type="CDD" id="cd01276">
    <property type="entry name" value="PKCI_related"/>
    <property type="match status" value="1"/>
</dbReference>
<dbReference type="OrthoDB" id="9784774at2"/>
<dbReference type="InterPro" id="IPR019808">
    <property type="entry name" value="Histidine_triad_CS"/>
</dbReference>
<accession>A0A2S5KVZ9</accession>
<feature type="domain" description="HIT" evidence="4">
    <location>
        <begin position="3"/>
        <end position="112"/>
    </location>
</feature>
<dbReference type="EMBL" id="PRLP01000007">
    <property type="protein sequence ID" value="PPC79024.1"/>
    <property type="molecule type" value="Genomic_DNA"/>
</dbReference>
<evidence type="ECO:0000256" key="1">
    <source>
        <dbReference type="PIRSR" id="PIRSR601310-1"/>
    </source>
</evidence>
<evidence type="ECO:0000313" key="5">
    <source>
        <dbReference type="EMBL" id="PPC79024.1"/>
    </source>
</evidence>
<reference evidence="5 6" key="1">
    <citation type="submission" date="2018-02" db="EMBL/GenBank/DDBJ databases">
        <title>novel marine gammaproteobacteria from coastal saline agro ecosystem.</title>
        <authorList>
            <person name="Krishnan R."/>
            <person name="Ramesh Kumar N."/>
        </authorList>
    </citation>
    <scope>NUCLEOTIDE SEQUENCE [LARGE SCALE GENOMIC DNA]</scope>
    <source>
        <strain evidence="5 6">228</strain>
    </source>
</reference>
<evidence type="ECO:0000256" key="2">
    <source>
        <dbReference type="PIRSR" id="PIRSR601310-3"/>
    </source>
</evidence>
<gene>
    <name evidence="5" type="ORF">C4K68_02395</name>
</gene>
<feature type="short sequence motif" description="Histidine triad motif" evidence="2 3">
    <location>
        <begin position="96"/>
        <end position="100"/>
    </location>
</feature>
<dbReference type="Gene3D" id="3.30.428.10">
    <property type="entry name" value="HIT-like"/>
    <property type="match status" value="1"/>
</dbReference>